<evidence type="ECO:0000313" key="1">
    <source>
        <dbReference type="EMBL" id="KAA0892277.1"/>
    </source>
</evidence>
<dbReference type="Proteomes" id="UP000324298">
    <property type="component" value="Unassembled WGS sequence"/>
</dbReference>
<proteinExistence type="predicted"/>
<keyword evidence="2" id="KW-1185">Reference proteome</keyword>
<evidence type="ECO:0000313" key="2">
    <source>
        <dbReference type="Proteomes" id="UP000324298"/>
    </source>
</evidence>
<dbReference type="RefSeq" id="WP_149307215.1">
    <property type="nucleotide sequence ID" value="NZ_SRSD01000004.1"/>
</dbReference>
<organism evidence="1 2">
    <name type="scientific">Oryzomonas rubra</name>
    <dbReference type="NCBI Taxonomy" id="2509454"/>
    <lineage>
        <taxon>Bacteria</taxon>
        <taxon>Pseudomonadati</taxon>
        <taxon>Thermodesulfobacteriota</taxon>
        <taxon>Desulfuromonadia</taxon>
        <taxon>Geobacterales</taxon>
        <taxon>Geobacteraceae</taxon>
        <taxon>Oryzomonas</taxon>
    </lineage>
</organism>
<accession>A0A5A9XGI3</accession>
<gene>
    <name evidence="1" type="ORF">ET418_08785</name>
</gene>
<dbReference type="OrthoDB" id="5422828at2"/>
<name>A0A5A9XGI3_9BACT</name>
<protein>
    <submittedName>
        <fullName evidence="1">Uncharacterized protein</fullName>
    </submittedName>
</protein>
<sequence>MHDLLPDGEELRRAIKWISGNLLENPGQPLAPLLQEAVFKFDLSPRDGEFLIRFYRKEKAEE</sequence>
<comment type="caution">
    <text evidence="1">The sequence shown here is derived from an EMBL/GenBank/DDBJ whole genome shotgun (WGS) entry which is preliminary data.</text>
</comment>
<reference evidence="1 2" key="1">
    <citation type="submission" date="2019-04" db="EMBL/GenBank/DDBJ databases">
        <title>Geobacter ruber sp. nov., ferric-reducing bacteria isolated from paddy soil.</title>
        <authorList>
            <person name="Xu Z."/>
            <person name="Masuda Y."/>
            <person name="Itoh H."/>
            <person name="Senoo K."/>
        </authorList>
    </citation>
    <scope>NUCLEOTIDE SEQUENCE [LARGE SCALE GENOMIC DNA]</scope>
    <source>
        <strain evidence="1 2">Red88</strain>
    </source>
</reference>
<dbReference type="AlphaFoldDB" id="A0A5A9XGI3"/>
<dbReference type="EMBL" id="SRSD01000004">
    <property type="protein sequence ID" value="KAA0892277.1"/>
    <property type="molecule type" value="Genomic_DNA"/>
</dbReference>